<feature type="compositionally biased region" description="Basic and acidic residues" evidence="1">
    <location>
        <begin position="1682"/>
        <end position="1692"/>
    </location>
</feature>
<dbReference type="InterPro" id="IPR006935">
    <property type="entry name" value="Helicase/UvrB_N"/>
</dbReference>
<feature type="region of interest" description="Disordered" evidence="1">
    <location>
        <begin position="1658"/>
        <end position="1692"/>
    </location>
</feature>
<dbReference type="InterPro" id="IPR001650">
    <property type="entry name" value="Helicase_C-like"/>
</dbReference>
<dbReference type="PRINTS" id="PR00507">
    <property type="entry name" value="N12N6MTFRASE"/>
</dbReference>
<dbReference type="InterPro" id="IPR027417">
    <property type="entry name" value="P-loop_NTPase"/>
</dbReference>
<dbReference type="InterPro" id="IPR014001">
    <property type="entry name" value="Helicase_ATP-bd"/>
</dbReference>
<protein>
    <submittedName>
        <fullName evidence="3">Lactate dehydrogenase</fullName>
    </submittedName>
</protein>
<feature type="compositionally biased region" description="Polar residues" evidence="1">
    <location>
        <begin position="1664"/>
        <end position="1681"/>
    </location>
</feature>
<dbReference type="Gene3D" id="3.40.50.150">
    <property type="entry name" value="Vaccinia Virus protein VP39"/>
    <property type="match status" value="1"/>
</dbReference>
<dbReference type="EMBL" id="BAAAYX010000011">
    <property type="protein sequence ID" value="GAA3707649.1"/>
    <property type="molecule type" value="Genomic_DNA"/>
</dbReference>
<dbReference type="InterPro" id="IPR029063">
    <property type="entry name" value="SAM-dependent_MTases_sf"/>
</dbReference>
<reference evidence="4" key="1">
    <citation type="journal article" date="2019" name="Int. J. Syst. Evol. Microbiol.">
        <title>The Global Catalogue of Microorganisms (GCM) 10K type strain sequencing project: providing services to taxonomists for standard genome sequencing and annotation.</title>
        <authorList>
            <consortium name="The Broad Institute Genomics Platform"/>
            <consortium name="The Broad Institute Genome Sequencing Center for Infectious Disease"/>
            <person name="Wu L."/>
            <person name="Ma J."/>
        </authorList>
    </citation>
    <scope>NUCLEOTIDE SEQUENCE [LARGE SCALE GENOMIC DNA]</scope>
    <source>
        <strain evidence="4">JCM 16548</strain>
    </source>
</reference>
<feature type="domain" description="Helicase ATP-binding" evidence="2">
    <location>
        <begin position="791"/>
        <end position="1065"/>
    </location>
</feature>
<evidence type="ECO:0000256" key="1">
    <source>
        <dbReference type="SAM" id="MobiDB-lite"/>
    </source>
</evidence>
<accession>A0ABP7DQD6</accession>
<dbReference type="Pfam" id="PF04851">
    <property type="entry name" value="ResIII"/>
    <property type="match status" value="1"/>
</dbReference>
<evidence type="ECO:0000313" key="4">
    <source>
        <dbReference type="Proteomes" id="UP001500051"/>
    </source>
</evidence>
<evidence type="ECO:0000313" key="3">
    <source>
        <dbReference type="EMBL" id="GAA3707649.1"/>
    </source>
</evidence>
<keyword evidence="4" id="KW-1185">Reference proteome</keyword>
<dbReference type="InterPro" id="IPR052933">
    <property type="entry name" value="DNA_Protect_Modify"/>
</dbReference>
<sequence>MAAIRVLRTLQDESRAATAEEQRTLARWGSWGATGLAQVLDESRTEFAGDRATLRGLLNDDEYAAARRTTINAHYTDLGVVTEVWGSLERLGFTGGQVLEPGCGSGVFIGRAPAAAQMTGVELDPVTAGIAAALYPQAQVRAESFAQTRLADSSFDTVVGNVPFADVVLHDPLHNAGRLPMHNHFIVKSLALTRPGGLVAVLTSRYTMDAQNPSGRRAIHELGDLVGAVRLPTGAHRRSAGTEAVTDLLILRRREPDRTPGPFDVWGSTSPVVLPTPESSLEAGAAADGEPVRLNTWWQTHPEMVLGQMLGEVGLHGVFGVSVIVDDVSATPRLLRDALIDIEASASAAGLRWTERTADQQQAIEERAGLMPALDHEREGHIAAHDDGSFTVVEAGVHVPLQVPQTGATEMRALLTMRDQARVLLDTEARSLTDDPTMDQTRAELRGLWQDYVARYGPINRFTLRNTGRAAADGDPIQARIVPTPVRKLLQDPYGPLVTALESFDEATQTAEPAGILVARQIEPRRPILGADSALDALNIVLDQQHEVDLQQIADLTGQSVQEARAELGPAIWEVPPTIDQAVHEADGDNEAEPEWVTAAAYLSGDVREKLRLARVAALEDPDRWRGHVEALEAVLPTELGPEQIQPRLGASWITDADHQQFLRDLIGNRWATVSRVGSTWSVKDADYGLAAHSDWGIPEMPAGRLLQRIVQQQPIIVTDTIDDRQVINPVKTEAAQDKARLMQERFATWVWEDPQRANRLCEEYNRLFNSVVLRDYTSEGERLTLPGLTKNFTPRPHQRAAVARMINEPSVGLFHAVGAGKTAEMVMGCTELRRLGLVRKPVVVVPNHMLEQVTREWLQLYPRAMLLAASGQDIGSTPESRRRFVARAATSDWDAVIMTHSSFGKIAMSPAEQARYQQRQLEQTRRELDAARERADGGRAQERSIKQAEKILLAREEKLREKLNMAHDPGITFEATGIDYVVVDEMHLFKNLTTVSNIRDAAIVPGSDRALDLHMKVEYLRGQHGDRVMTGATATPISNSMSEMHVVMRYLAPEQLERAGIDTFDRWASTFGEVVTTLEVPPSGGTRFVPKDRFAKFVNVPELVTMMHQFADIKTAEDLGLPTPTLAARPDGRRAPTIISVEPSAELDAFMADLAYRTDRVKSRAVSPTEDNNLKIATDGRKASIDVRVADPTVVPTGPTKVSAAADLIAGVWDRTKDNRYLDVTTGQEHPNPGALQIVFCDFSTPGEGWNIYETLRDGLYARGLPLGSVRFIHDAKNDREKARLFAQCRIGGVAVLIGSTAKMGVGTNIQARAVHLVDLDPPWRPADIEQRHGRILRQGNQNDEVLISQIVTAGSFDTFMWQTLERKAKFIGQVMSGRADVREVEGNLGEVQMSYNELKAVSSRNPLLLDLSAAEQELQRFRRLETAHHNNHRRLKVAVRDAEHQLTTIRAGLPALTAAAARSVDTRGDAFSMTISGQTYRKRPDAAAALETWRRSAQVQYGQQADYGPVVVVGGQPIRVTTDGESLSWTVADAPTIRSHDSIRDVSHGLDLGTITRLENLARRVPLAVASEHQRIDELERRISHAEASLAAPFTHTDDLGSAERRYAALSEQMKAASQQDTVVDSQADQAPQRLTSQPPVDQQLAQTMALVRAGFGRPATAASTTRPSIQTLRKSRTNGPDKNDPDRGR</sequence>
<feature type="compositionally biased region" description="Basic and acidic residues" evidence="1">
    <location>
        <begin position="923"/>
        <end position="943"/>
    </location>
</feature>
<proteinExistence type="predicted"/>
<evidence type="ECO:0000259" key="2">
    <source>
        <dbReference type="SMART" id="SM00487"/>
    </source>
</evidence>
<name>A0ABP7DQD6_9ACTN</name>
<organism evidence="3 4">
    <name type="scientific">Microlunatus aurantiacus</name>
    <dbReference type="NCBI Taxonomy" id="446786"/>
    <lineage>
        <taxon>Bacteria</taxon>
        <taxon>Bacillati</taxon>
        <taxon>Actinomycetota</taxon>
        <taxon>Actinomycetes</taxon>
        <taxon>Propionibacteriales</taxon>
        <taxon>Propionibacteriaceae</taxon>
        <taxon>Microlunatus</taxon>
    </lineage>
</organism>
<dbReference type="SUPFAM" id="SSF52540">
    <property type="entry name" value="P-loop containing nucleoside triphosphate hydrolases"/>
    <property type="match status" value="2"/>
</dbReference>
<feature type="region of interest" description="Disordered" evidence="1">
    <location>
        <begin position="918"/>
        <end position="943"/>
    </location>
</feature>
<feature type="compositionally biased region" description="Polar residues" evidence="1">
    <location>
        <begin position="1618"/>
        <end position="1644"/>
    </location>
</feature>
<dbReference type="CDD" id="cd02440">
    <property type="entry name" value="AdoMet_MTases"/>
    <property type="match status" value="1"/>
</dbReference>
<dbReference type="SUPFAM" id="SSF53335">
    <property type="entry name" value="S-adenosyl-L-methionine-dependent methyltransferases"/>
    <property type="match status" value="1"/>
</dbReference>
<comment type="caution">
    <text evidence="3">The sequence shown here is derived from an EMBL/GenBank/DDBJ whole genome shotgun (WGS) entry which is preliminary data.</text>
</comment>
<dbReference type="PANTHER" id="PTHR41313">
    <property type="entry name" value="ADENINE-SPECIFIC METHYLTRANSFERASE"/>
    <property type="match status" value="1"/>
</dbReference>
<dbReference type="Pfam" id="PF00271">
    <property type="entry name" value="Helicase_C"/>
    <property type="match status" value="1"/>
</dbReference>
<dbReference type="Proteomes" id="UP001500051">
    <property type="component" value="Unassembled WGS sequence"/>
</dbReference>
<dbReference type="Gene3D" id="3.40.50.300">
    <property type="entry name" value="P-loop containing nucleotide triphosphate hydrolases"/>
    <property type="match status" value="2"/>
</dbReference>
<dbReference type="PANTHER" id="PTHR41313:SF1">
    <property type="entry name" value="DNA METHYLASE ADENINE-SPECIFIC DOMAIN-CONTAINING PROTEIN"/>
    <property type="match status" value="1"/>
</dbReference>
<feature type="region of interest" description="Disordered" evidence="1">
    <location>
        <begin position="1613"/>
        <end position="1644"/>
    </location>
</feature>
<dbReference type="SMART" id="SM00487">
    <property type="entry name" value="DEXDc"/>
    <property type="match status" value="1"/>
</dbReference>
<gene>
    <name evidence="3" type="ORF">GCM10022204_27000</name>
</gene>